<protein>
    <submittedName>
        <fullName evidence="1">Uncharacterized protein</fullName>
    </submittedName>
</protein>
<keyword evidence="2" id="KW-1185">Reference proteome</keyword>
<sequence>MGSSPNTAQHSNSPFQYGIENAQEEMQRYGDNCSKLSKLISKHRYSLDGHRNITENAWKTIMQTNDALEKAGKLVEKYKSRTIIRILNDGFGIKLSPEDKKYEKLKREMEENDGKVERLCQQINGIIASQPELVGGLYMKKTIPFTEPYDEGLCEF</sequence>
<comment type="caution">
    <text evidence="1">The sequence shown here is derived from an EMBL/GenBank/DDBJ whole genome shotgun (WGS) entry which is preliminary data.</text>
</comment>
<gene>
    <name evidence="1" type="ORF">CEP54_010307</name>
</gene>
<organism evidence="1 2">
    <name type="scientific">Fusarium duplospermum</name>
    <dbReference type="NCBI Taxonomy" id="1325734"/>
    <lineage>
        <taxon>Eukaryota</taxon>
        <taxon>Fungi</taxon>
        <taxon>Dikarya</taxon>
        <taxon>Ascomycota</taxon>
        <taxon>Pezizomycotina</taxon>
        <taxon>Sordariomycetes</taxon>
        <taxon>Hypocreomycetidae</taxon>
        <taxon>Hypocreales</taxon>
        <taxon>Nectriaceae</taxon>
        <taxon>Fusarium</taxon>
        <taxon>Fusarium solani species complex</taxon>
    </lineage>
</organism>
<dbReference type="Proteomes" id="UP000288168">
    <property type="component" value="Unassembled WGS sequence"/>
</dbReference>
<accession>A0A428PKI4</accession>
<dbReference type="AlphaFoldDB" id="A0A428PKI4"/>
<proteinExistence type="predicted"/>
<name>A0A428PKI4_9HYPO</name>
<dbReference type="OrthoDB" id="5092055at2759"/>
<dbReference type="EMBL" id="NKCI01000121">
    <property type="protein sequence ID" value="RSL53568.1"/>
    <property type="molecule type" value="Genomic_DNA"/>
</dbReference>
<reference evidence="1 2" key="1">
    <citation type="submission" date="2017-06" db="EMBL/GenBank/DDBJ databases">
        <title>Comparative genomic analysis of Ambrosia Fusariam Clade fungi.</title>
        <authorList>
            <person name="Stajich J.E."/>
            <person name="Carrillo J."/>
            <person name="Kijimoto T."/>
            <person name="Eskalen A."/>
            <person name="O'Donnell K."/>
            <person name="Kasson M."/>
        </authorList>
    </citation>
    <scope>NUCLEOTIDE SEQUENCE [LARGE SCALE GENOMIC DNA]</scope>
    <source>
        <strain evidence="1 2">NRRL62584</strain>
    </source>
</reference>
<evidence type="ECO:0000313" key="1">
    <source>
        <dbReference type="EMBL" id="RSL53568.1"/>
    </source>
</evidence>
<evidence type="ECO:0000313" key="2">
    <source>
        <dbReference type="Proteomes" id="UP000288168"/>
    </source>
</evidence>